<dbReference type="OrthoDB" id="643174at2"/>
<accession>A0A172TUR3</accession>
<reference evidence="1 2" key="2">
    <citation type="journal article" date="2016" name="Int. J. Syst. Evol. Microbiol.">
        <title>Flavisolibacter tropicus sp. nov., isolated from tropical soil.</title>
        <authorList>
            <person name="Lee J.J."/>
            <person name="Kang M.S."/>
            <person name="Kim G.S."/>
            <person name="Lee C.S."/>
            <person name="Lim S."/>
            <person name="Lee J."/>
            <person name="Roh S.H."/>
            <person name="Kang H."/>
            <person name="Ha J.M."/>
            <person name="Bae S."/>
            <person name="Jung H.Y."/>
            <person name="Kim M.K."/>
        </authorList>
    </citation>
    <scope>NUCLEOTIDE SEQUENCE [LARGE SCALE GENOMIC DNA]</scope>
    <source>
        <strain evidence="1 2">LCS9</strain>
    </source>
</reference>
<protein>
    <submittedName>
        <fullName evidence="1">Uncharacterized protein</fullName>
    </submittedName>
</protein>
<dbReference type="AlphaFoldDB" id="A0A172TUR3"/>
<reference evidence="2" key="1">
    <citation type="submission" date="2015-01" db="EMBL/GenBank/DDBJ databases">
        <title>Flavisolibacter sp./LCS9/ whole genome sequencing.</title>
        <authorList>
            <person name="Kim M.K."/>
            <person name="Srinivasan S."/>
            <person name="Lee J.-J."/>
        </authorList>
    </citation>
    <scope>NUCLEOTIDE SEQUENCE [LARGE SCALE GENOMIC DNA]</scope>
    <source>
        <strain evidence="2">LCS9</strain>
    </source>
</reference>
<keyword evidence="2" id="KW-1185">Reference proteome</keyword>
<proteinExistence type="predicted"/>
<dbReference type="RefSeq" id="WP_066403984.1">
    <property type="nucleotide sequence ID" value="NZ_CP011390.1"/>
</dbReference>
<evidence type="ECO:0000313" key="2">
    <source>
        <dbReference type="Proteomes" id="UP000077177"/>
    </source>
</evidence>
<dbReference type="KEGG" id="fla:SY85_09670"/>
<gene>
    <name evidence="1" type="ORF">SY85_09670</name>
</gene>
<dbReference type="EMBL" id="CP011390">
    <property type="protein sequence ID" value="ANE50726.1"/>
    <property type="molecule type" value="Genomic_DNA"/>
</dbReference>
<name>A0A172TUR3_9BACT</name>
<evidence type="ECO:0000313" key="1">
    <source>
        <dbReference type="EMBL" id="ANE50726.1"/>
    </source>
</evidence>
<sequence length="348" mass="39862">MNKFYILLTVLFYTSNIKAQKQEISLDGLIACSAMKPEPLSDFLKHKGFKAYTDSLGTDLSFLRYSKDKMTRQVIGRSENTSCITISLQTTSQAEYTTWQQEFEKNNFRTYKDRETNDQIIASFQKRNLKARICKVQNNKLSYYSLVLEIKKLPPPSEFQYAEDLLQLTTHEYIAAVFGSTNVKEDLFHYSEKETSKCSILFPNTSNQVIFIWNDEENRQDISFLILGAPAGVNNNSNIFNGNQFHRWRSKQGIYLGMSLKELQTLNGQPLEFYGWDSDQPGFVVKKNSGHINFQSLGIQLECLECYTANKSVINPIMSSSSVINANDRVFVNTMIILPETEPTAKLK</sequence>
<organism evidence="1 2">
    <name type="scientific">Flavisolibacter tropicus</name>
    <dbReference type="NCBI Taxonomy" id="1492898"/>
    <lineage>
        <taxon>Bacteria</taxon>
        <taxon>Pseudomonadati</taxon>
        <taxon>Bacteroidota</taxon>
        <taxon>Chitinophagia</taxon>
        <taxon>Chitinophagales</taxon>
        <taxon>Chitinophagaceae</taxon>
        <taxon>Flavisolibacter</taxon>
    </lineage>
</organism>
<dbReference type="Proteomes" id="UP000077177">
    <property type="component" value="Chromosome"/>
</dbReference>